<keyword evidence="2" id="KW-0479">Metal-binding</keyword>
<evidence type="ECO:0000259" key="3">
    <source>
        <dbReference type="Pfam" id="PF08450"/>
    </source>
</evidence>
<feature type="binding site" evidence="2">
    <location>
        <position position="15"/>
    </location>
    <ligand>
        <name>a divalent metal cation</name>
        <dbReference type="ChEBI" id="CHEBI:60240"/>
    </ligand>
</feature>
<accession>A0A850QHZ8</accession>
<evidence type="ECO:0000256" key="2">
    <source>
        <dbReference type="PIRSR" id="PIRSR605511-2"/>
    </source>
</evidence>
<evidence type="ECO:0000313" key="5">
    <source>
        <dbReference type="Proteomes" id="UP000592216"/>
    </source>
</evidence>
<dbReference type="InterPro" id="IPR051262">
    <property type="entry name" value="SMP-30/CGR1_Lactonase"/>
</dbReference>
<evidence type="ECO:0000256" key="1">
    <source>
        <dbReference type="PIRSR" id="PIRSR605511-1"/>
    </source>
</evidence>
<feature type="binding site" evidence="2">
    <location>
        <position position="115"/>
    </location>
    <ligand>
        <name>substrate</name>
    </ligand>
</feature>
<protein>
    <submittedName>
        <fullName evidence="4">SMP-30/gluconolactonase/LRE family protein</fullName>
    </submittedName>
</protein>
<dbReference type="Gene3D" id="2.120.10.30">
    <property type="entry name" value="TolB, C-terminal domain"/>
    <property type="match status" value="1"/>
</dbReference>
<feature type="binding site" evidence="2">
    <location>
        <position position="194"/>
    </location>
    <ligand>
        <name>a divalent metal cation</name>
        <dbReference type="ChEBI" id="CHEBI:60240"/>
    </ligand>
</feature>
<evidence type="ECO:0000313" key="4">
    <source>
        <dbReference type="EMBL" id="NVO25421.1"/>
    </source>
</evidence>
<comment type="caution">
    <text evidence="4">The sequence shown here is derived from an EMBL/GenBank/DDBJ whole genome shotgun (WGS) entry which is preliminary data.</text>
</comment>
<feature type="domain" description="SMP-30/Gluconolactonase/LRE-like region" evidence="3">
    <location>
        <begin position="15"/>
        <end position="250"/>
    </location>
</feature>
<feature type="binding site" evidence="2">
    <location>
        <position position="147"/>
    </location>
    <ligand>
        <name>a divalent metal cation</name>
        <dbReference type="ChEBI" id="CHEBI:60240"/>
    </ligand>
</feature>
<dbReference type="RefSeq" id="WP_177158963.1">
    <property type="nucleotide sequence ID" value="NZ_JABCJE010000015.1"/>
</dbReference>
<name>A0A850QHZ8_9RHOB</name>
<feature type="active site" description="Proton donor/acceptor" evidence="1">
    <location>
        <position position="194"/>
    </location>
</feature>
<sequence>MTDAKLLAGDFKFLEAPKWRDDRLWVSDVFDEKVFSVGLDGSREVVAVVPGRPAGQDFLPDGRHVVISGKDGTILEVKNGTTEVYADLNGLRKGNLNDFAIDAQGRIYVGDFGYDYDSGEEPAPTKLFRVDLDKTVSIAAEGVNFPNGSVILNDGQLLVVNETWEAQIVAYDIAADGTLSNRRIFADLASSQPDGMCADAEGGVWVGCFNTGEFLRVLDGGEITDRFQFDGRAISCTLGGKDGKMLFMTVFEGPVEEIATDARKSAIYMAQVKVAGA</sequence>
<dbReference type="InterPro" id="IPR005511">
    <property type="entry name" value="SMP-30"/>
</dbReference>
<dbReference type="PANTHER" id="PTHR47572">
    <property type="entry name" value="LIPOPROTEIN-RELATED"/>
    <property type="match status" value="1"/>
</dbReference>
<gene>
    <name evidence="4" type="ORF">HJ536_18855</name>
</gene>
<dbReference type="EMBL" id="JABCJE010000015">
    <property type="protein sequence ID" value="NVO25421.1"/>
    <property type="molecule type" value="Genomic_DNA"/>
</dbReference>
<reference evidence="4 5" key="1">
    <citation type="submission" date="2020-04" db="EMBL/GenBank/DDBJ databases">
        <title>Donghicola sp., a member of the Rhodobacteraceae family isolated from mangrove forest in Thailand.</title>
        <authorList>
            <person name="Charoenyingcharoen P."/>
            <person name="Yukphan P."/>
        </authorList>
    </citation>
    <scope>NUCLEOTIDE SEQUENCE [LARGE SCALE GENOMIC DNA]</scope>
    <source>
        <strain evidence="4 5">B5-SW-15</strain>
    </source>
</reference>
<dbReference type="Pfam" id="PF08450">
    <property type="entry name" value="SGL"/>
    <property type="match status" value="1"/>
</dbReference>
<feature type="binding site" evidence="2">
    <location>
        <position position="97"/>
    </location>
    <ligand>
        <name>substrate</name>
    </ligand>
</feature>
<dbReference type="PRINTS" id="PR01790">
    <property type="entry name" value="SMP30FAMILY"/>
</dbReference>
<proteinExistence type="predicted"/>
<dbReference type="InterPro" id="IPR013658">
    <property type="entry name" value="SGL"/>
</dbReference>
<dbReference type="Proteomes" id="UP000592216">
    <property type="component" value="Unassembled WGS sequence"/>
</dbReference>
<organism evidence="4 5">
    <name type="scientific">Donghicola mangrovi</name>
    <dbReference type="NCBI Taxonomy" id="2729614"/>
    <lineage>
        <taxon>Bacteria</taxon>
        <taxon>Pseudomonadati</taxon>
        <taxon>Pseudomonadota</taxon>
        <taxon>Alphaproteobacteria</taxon>
        <taxon>Rhodobacterales</taxon>
        <taxon>Roseobacteraceae</taxon>
        <taxon>Donghicola</taxon>
    </lineage>
</organism>
<dbReference type="AlphaFoldDB" id="A0A850QHZ8"/>
<dbReference type="InterPro" id="IPR011042">
    <property type="entry name" value="6-blade_b-propeller_TolB-like"/>
</dbReference>
<dbReference type="GO" id="GO:0046872">
    <property type="term" value="F:metal ion binding"/>
    <property type="evidence" value="ECO:0007669"/>
    <property type="project" value="UniProtKB-KW"/>
</dbReference>
<dbReference type="PANTHER" id="PTHR47572:SF5">
    <property type="entry name" value="BLR2277 PROTEIN"/>
    <property type="match status" value="1"/>
</dbReference>
<comment type="cofactor">
    <cofactor evidence="2">
        <name>Zn(2+)</name>
        <dbReference type="ChEBI" id="CHEBI:29105"/>
    </cofactor>
    <text evidence="2">Binds 1 divalent metal cation per subunit.</text>
</comment>
<keyword evidence="2" id="KW-0862">Zinc</keyword>
<dbReference type="SUPFAM" id="SSF63829">
    <property type="entry name" value="Calcium-dependent phosphotriesterase"/>
    <property type="match status" value="1"/>
</dbReference>